<evidence type="ECO:0000256" key="6">
    <source>
        <dbReference type="PROSITE-ProRule" id="PRU01330"/>
    </source>
</evidence>
<keyword evidence="4" id="KW-0067">ATP-binding</keyword>
<keyword evidence="3" id="KW-0547">Nucleotide-binding</keyword>
<reference evidence="10 11" key="1">
    <citation type="submission" date="2020-09" db="EMBL/GenBank/DDBJ databases">
        <title>Marinomonas sp. nov., isolated from the cysticercosis algae of Qingdao, China.</title>
        <authorList>
            <person name="Sun X."/>
        </authorList>
    </citation>
    <scope>NUCLEOTIDE SEQUENCE [LARGE SCALE GENOMIC DNA]</scope>
    <source>
        <strain evidence="10 11">SM2066</strain>
    </source>
</reference>
<evidence type="ECO:0000313" key="10">
    <source>
        <dbReference type="EMBL" id="MBD5770558.1"/>
    </source>
</evidence>
<dbReference type="PROSITE" id="PS00181">
    <property type="entry name" value="GLNA_ATP"/>
    <property type="match status" value="1"/>
</dbReference>
<dbReference type="Gene3D" id="3.30.590.10">
    <property type="entry name" value="Glutamine synthetase/guanido kinase, catalytic domain"/>
    <property type="match status" value="1"/>
</dbReference>
<dbReference type="PANTHER" id="PTHR43785">
    <property type="entry name" value="GAMMA-GLUTAMYLPUTRESCINE SYNTHETASE"/>
    <property type="match status" value="1"/>
</dbReference>
<dbReference type="SUPFAM" id="SSF54368">
    <property type="entry name" value="Glutamine synthetase, N-terminal domain"/>
    <property type="match status" value="1"/>
</dbReference>
<dbReference type="SUPFAM" id="SSF55931">
    <property type="entry name" value="Glutamine synthetase/guanido kinase"/>
    <property type="match status" value="1"/>
</dbReference>
<dbReference type="InterPro" id="IPR027303">
    <property type="entry name" value="Gln_synth_gly_rich_site"/>
</dbReference>
<dbReference type="EMBL" id="JACYFC010000002">
    <property type="protein sequence ID" value="MBD5770558.1"/>
    <property type="molecule type" value="Genomic_DNA"/>
</dbReference>
<dbReference type="Gene3D" id="3.10.20.70">
    <property type="entry name" value="Glutamine synthetase, N-terminal domain"/>
    <property type="match status" value="1"/>
</dbReference>
<comment type="similarity">
    <text evidence="6 7">Belongs to the glutamine synthetase family.</text>
</comment>
<evidence type="ECO:0000259" key="9">
    <source>
        <dbReference type="PROSITE" id="PS51987"/>
    </source>
</evidence>
<evidence type="ECO:0000313" key="11">
    <source>
        <dbReference type="Proteomes" id="UP000604161"/>
    </source>
</evidence>
<feature type="domain" description="GS beta-grasp" evidence="8">
    <location>
        <begin position="16"/>
        <end position="111"/>
    </location>
</feature>
<protein>
    <submittedName>
        <fullName evidence="10">Glutamine synthetase</fullName>
    </submittedName>
</protein>
<comment type="caution">
    <text evidence="10">The sequence shown here is derived from an EMBL/GenBank/DDBJ whole genome shotgun (WGS) entry which is preliminary data.</text>
</comment>
<organism evidence="10 11">
    <name type="scientific">Marinomonas colpomeniae</name>
    <dbReference type="NCBI Taxonomy" id="2774408"/>
    <lineage>
        <taxon>Bacteria</taxon>
        <taxon>Pseudomonadati</taxon>
        <taxon>Pseudomonadota</taxon>
        <taxon>Gammaproteobacteria</taxon>
        <taxon>Oceanospirillales</taxon>
        <taxon>Oceanospirillaceae</taxon>
        <taxon>Marinomonas</taxon>
    </lineage>
</organism>
<dbReference type="SMART" id="SM01230">
    <property type="entry name" value="Gln-synt_C"/>
    <property type="match status" value="1"/>
</dbReference>
<evidence type="ECO:0000256" key="3">
    <source>
        <dbReference type="ARBA" id="ARBA00022741"/>
    </source>
</evidence>
<keyword evidence="2" id="KW-0436">Ligase</keyword>
<dbReference type="InterPro" id="IPR008147">
    <property type="entry name" value="Gln_synt_N"/>
</dbReference>
<dbReference type="PROSITE" id="PS51987">
    <property type="entry name" value="GS_CATALYTIC"/>
    <property type="match status" value="1"/>
</dbReference>
<keyword evidence="5" id="KW-0460">Magnesium</keyword>
<evidence type="ECO:0000256" key="2">
    <source>
        <dbReference type="ARBA" id="ARBA00022598"/>
    </source>
</evidence>
<proteinExistence type="inferred from homology"/>
<evidence type="ECO:0000256" key="1">
    <source>
        <dbReference type="ARBA" id="ARBA00001946"/>
    </source>
</evidence>
<dbReference type="PROSITE" id="PS51986">
    <property type="entry name" value="GS_BETA_GRASP"/>
    <property type="match status" value="1"/>
</dbReference>
<name>A0ABR8NWX8_9GAMM</name>
<evidence type="ECO:0000256" key="5">
    <source>
        <dbReference type="ARBA" id="ARBA00022842"/>
    </source>
</evidence>
<sequence length="450" mass="50189">MMTFIKEFEDYCQQYGKPERIELLLCDLNAVLRGKWLPGDQVDNLINGKVRLPLSTYAPNIMGVGVDSSGLGLVNGDPDGIIVPILGTLKPVPWAEEPTAQLMIDMLDETGEISYLSPREQLTRVAKNFNDNGWHPVAAAELEFYVIEERQDPNEAPVPPIGSPEAQNYDMESLSRFQGMLDDILQASEQQGLATDTLIAEFGPGQFEVNFHHTNDILKAADTALLFRRIVRYVAKKHGLEATFMAKPYKNYPGSGMHLHVSVLDDDGKNIFTPEDKEQTHISLPLEYAVAGVLDTMREMQAVFAPHMNSLRRFGLNGFAPNAPEWGYDHRGAAIRIPEVNGPGARLEHRICGADVNPYLAITAILGGMLHGLKTKPQLTPPLDTDSQNAIEPLDSNWLETITRFSNSAFAKSLYGEDYHHVFTQVKLNEVEEISTEISPIEYRLYLSRL</sequence>
<accession>A0ABR8NWX8</accession>
<evidence type="ECO:0000256" key="7">
    <source>
        <dbReference type="RuleBase" id="RU000384"/>
    </source>
</evidence>
<evidence type="ECO:0000256" key="4">
    <source>
        <dbReference type="ARBA" id="ARBA00022840"/>
    </source>
</evidence>
<feature type="domain" description="GS catalytic" evidence="9">
    <location>
        <begin position="118"/>
        <end position="450"/>
    </location>
</feature>
<gene>
    <name evidence="10" type="ORF">IF202_05810</name>
</gene>
<dbReference type="InterPro" id="IPR014746">
    <property type="entry name" value="Gln_synth/guanido_kin_cat_dom"/>
</dbReference>
<dbReference type="InterPro" id="IPR008146">
    <property type="entry name" value="Gln_synth_cat_dom"/>
</dbReference>
<keyword evidence="11" id="KW-1185">Reference proteome</keyword>
<dbReference type="PANTHER" id="PTHR43785:SF12">
    <property type="entry name" value="TYPE-1 GLUTAMINE SYNTHETASE 2"/>
    <property type="match status" value="1"/>
</dbReference>
<comment type="cofactor">
    <cofactor evidence="1">
        <name>Mg(2+)</name>
        <dbReference type="ChEBI" id="CHEBI:18420"/>
    </cofactor>
</comment>
<dbReference type="Pfam" id="PF00120">
    <property type="entry name" value="Gln-synt_C"/>
    <property type="match status" value="1"/>
</dbReference>
<evidence type="ECO:0000259" key="8">
    <source>
        <dbReference type="PROSITE" id="PS51986"/>
    </source>
</evidence>
<dbReference type="Proteomes" id="UP000604161">
    <property type="component" value="Unassembled WGS sequence"/>
</dbReference>
<dbReference type="InterPro" id="IPR036651">
    <property type="entry name" value="Gln_synt_N_sf"/>
</dbReference>